<reference evidence="2" key="1">
    <citation type="submission" date="2021-12" db="EMBL/GenBank/DDBJ databases">
        <title>Convergent genome expansion in fungi linked to evolution of root-endophyte symbiosis.</title>
        <authorList>
            <consortium name="DOE Joint Genome Institute"/>
            <person name="Ke Y.-H."/>
            <person name="Bonito G."/>
            <person name="Liao H.-L."/>
            <person name="Looney B."/>
            <person name="Rojas-Flechas A."/>
            <person name="Nash J."/>
            <person name="Hameed K."/>
            <person name="Schadt C."/>
            <person name="Martin F."/>
            <person name="Crous P.W."/>
            <person name="Miettinen O."/>
            <person name="Magnuson J.K."/>
            <person name="Labbe J."/>
            <person name="Jacobson D."/>
            <person name="Doktycz M.J."/>
            <person name="Veneault-Fourrey C."/>
            <person name="Kuo A."/>
            <person name="Mondo S."/>
            <person name="Calhoun S."/>
            <person name="Riley R."/>
            <person name="Ohm R."/>
            <person name="LaButti K."/>
            <person name="Andreopoulos B."/>
            <person name="Pangilinan J."/>
            <person name="Nolan M."/>
            <person name="Tritt A."/>
            <person name="Clum A."/>
            <person name="Lipzen A."/>
            <person name="Daum C."/>
            <person name="Barry K."/>
            <person name="Grigoriev I.V."/>
            <person name="Vilgalys R."/>
        </authorList>
    </citation>
    <scope>NUCLEOTIDE SEQUENCE</scope>
    <source>
        <strain evidence="2">PMI_201</strain>
    </source>
</reference>
<dbReference type="AlphaFoldDB" id="A0AAD4Q5L8"/>
<feature type="chain" id="PRO_5042106835" description="Secreted protein" evidence="1">
    <location>
        <begin position="26"/>
        <end position="89"/>
    </location>
</feature>
<accession>A0AAD4Q5L8</accession>
<gene>
    <name evidence="2" type="ORF">BGW36DRAFT_96833</name>
</gene>
<dbReference type="GeneID" id="70253018"/>
<evidence type="ECO:0000256" key="1">
    <source>
        <dbReference type="SAM" id="SignalP"/>
    </source>
</evidence>
<proteinExistence type="predicted"/>
<protein>
    <recommendedName>
        <fullName evidence="4">Secreted protein</fullName>
    </recommendedName>
</protein>
<evidence type="ECO:0008006" key="4">
    <source>
        <dbReference type="Google" id="ProtNLM"/>
    </source>
</evidence>
<sequence length="89" mass="9943">MQLALCQALDILLLQLITLLKTLLASITCPCDLVNVGICLPKAFDHVSPLCVKLSQPLLDTYIPDIQMLFKHLHALLLLIYLVYSRRAA</sequence>
<dbReference type="Proteomes" id="UP001201262">
    <property type="component" value="Unassembled WGS sequence"/>
</dbReference>
<keyword evidence="3" id="KW-1185">Reference proteome</keyword>
<feature type="signal peptide" evidence="1">
    <location>
        <begin position="1"/>
        <end position="25"/>
    </location>
</feature>
<name>A0AAD4Q5L8_9EURO</name>
<comment type="caution">
    <text evidence="2">The sequence shown here is derived from an EMBL/GenBank/DDBJ whole genome shotgun (WGS) entry which is preliminary data.</text>
</comment>
<evidence type="ECO:0000313" key="3">
    <source>
        <dbReference type="Proteomes" id="UP001201262"/>
    </source>
</evidence>
<keyword evidence="1" id="KW-0732">Signal</keyword>
<dbReference type="EMBL" id="JAJTJA010000002">
    <property type="protein sequence ID" value="KAH8704120.1"/>
    <property type="molecule type" value="Genomic_DNA"/>
</dbReference>
<organism evidence="2 3">
    <name type="scientific">Talaromyces proteolyticus</name>
    <dbReference type="NCBI Taxonomy" id="1131652"/>
    <lineage>
        <taxon>Eukaryota</taxon>
        <taxon>Fungi</taxon>
        <taxon>Dikarya</taxon>
        <taxon>Ascomycota</taxon>
        <taxon>Pezizomycotina</taxon>
        <taxon>Eurotiomycetes</taxon>
        <taxon>Eurotiomycetidae</taxon>
        <taxon>Eurotiales</taxon>
        <taxon>Trichocomaceae</taxon>
        <taxon>Talaromyces</taxon>
        <taxon>Talaromyces sect. Bacilispori</taxon>
    </lineage>
</organism>
<dbReference type="RefSeq" id="XP_046077138.1">
    <property type="nucleotide sequence ID" value="XM_046222732.1"/>
</dbReference>
<evidence type="ECO:0000313" key="2">
    <source>
        <dbReference type="EMBL" id="KAH8704120.1"/>
    </source>
</evidence>